<protein>
    <submittedName>
        <fullName evidence="3">TDP43_N domain-containing protein</fullName>
    </submittedName>
</protein>
<name>A0A0N5B318_STREA</name>
<evidence type="ECO:0000313" key="2">
    <source>
        <dbReference type="Proteomes" id="UP000046392"/>
    </source>
</evidence>
<dbReference type="WBParaSite" id="SPAL_0000046900.1">
    <property type="protein sequence ID" value="SPAL_0000046900.1"/>
    <property type="gene ID" value="SPAL_0000046900"/>
</dbReference>
<reference evidence="3" key="1">
    <citation type="submission" date="2017-02" db="UniProtKB">
        <authorList>
            <consortium name="WormBaseParasite"/>
        </authorList>
    </citation>
    <scope>IDENTIFICATION</scope>
</reference>
<sequence length="381" mass="44047">MYVNKIRKSAITNTTCLTEPENFKLLYKNFKNFIKDDALPMQIYRIPNNCILTDLSVYVNIHSIYINDKDSSELQLHNTEALCDTTNVFEDLNGNKYGIVHIATNSYKVSAVKRASHYLEYFDNFESVEKYPEIIEISDHPSVKIEPIIPSQTPAVSVNETVLRKRPLIEQKDDAVVKIRKSTEDELARCEDEKSRLKEDLSKLELEKEQRLKDKALFKRTIQEQNIKYEGLGLDLQSQLDQKDKDIQTLNSRISDYQKSVSERTQQLRNLQQQLQSLSSSVKANDPKDLLQKLNNLETYMNNFKCPTIPTLSCPPCDLKNVNANLNNLKHRTPTDLDKRISGIEISMTKLEHAINSYTPTIDVRPEINDCTQLYQRFLHS</sequence>
<evidence type="ECO:0000256" key="1">
    <source>
        <dbReference type="SAM" id="Coils"/>
    </source>
</evidence>
<dbReference type="AlphaFoldDB" id="A0A0N5B318"/>
<feature type="coiled-coil region" evidence="1">
    <location>
        <begin position="180"/>
        <end position="214"/>
    </location>
</feature>
<keyword evidence="1" id="KW-0175">Coiled coil</keyword>
<keyword evidence="2" id="KW-1185">Reference proteome</keyword>
<feature type="coiled-coil region" evidence="1">
    <location>
        <begin position="240"/>
        <end position="281"/>
    </location>
</feature>
<dbReference type="Proteomes" id="UP000046392">
    <property type="component" value="Unplaced"/>
</dbReference>
<proteinExistence type="predicted"/>
<evidence type="ECO:0000313" key="3">
    <source>
        <dbReference type="WBParaSite" id="SPAL_0000046900.1"/>
    </source>
</evidence>
<accession>A0A0N5B318</accession>
<organism evidence="2 3">
    <name type="scientific">Strongyloides papillosus</name>
    <name type="common">Intestinal threadworm</name>
    <dbReference type="NCBI Taxonomy" id="174720"/>
    <lineage>
        <taxon>Eukaryota</taxon>
        <taxon>Metazoa</taxon>
        <taxon>Ecdysozoa</taxon>
        <taxon>Nematoda</taxon>
        <taxon>Chromadorea</taxon>
        <taxon>Rhabditida</taxon>
        <taxon>Tylenchina</taxon>
        <taxon>Panagrolaimomorpha</taxon>
        <taxon>Strongyloidoidea</taxon>
        <taxon>Strongyloididae</taxon>
        <taxon>Strongyloides</taxon>
    </lineage>
</organism>